<evidence type="ECO:0000256" key="2">
    <source>
        <dbReference type="ARBA" id="ARBA00023002"/>
    </source>
</evidence>
<dbReference type="OrthoDB" id="9804774at2"/>
<dbReference type="InterPro" id="IPR002347">
    <property type="entry name" value="SDR_fam"/>
</dbReference>
<sequence>MSRTALVTGGTRGIGSAISIALKEAGYTVCASYAGNDEAAATFKELTGIRVHKFDVSDFNDCHTAILEIEGEIGPIDILVNNAGITRDTMLHKMTLEQWNEVISTNLTSLFNTTKNVIDGMRERNFGRIINISSINGQKGQMGQTNYSAAKAGVIGFTKALAQEGARKGITVNCVAPGYVATEMVKAIPDDVLATQILPYIPVGRLGEPAEIARCVTFLASEEAGFITGSTITVNGGQYITS</sequence>
<evidence type="ECO:0000313" key="4">
    <source>
        <dbReference type="EMBL" id="OEJ69611.1"/>
    </source>
</evidence>
<protein>
    <submittedName>
        <fullName evidence="4">Beta-ketoacyl-ACP reductase</fullName>
    </submittedName>
</protein>
<gene>
    <name evidence="4" type="ORF">BEN30_01870</name>
</gene>
<dbReference type="STRING" id="28181.BEN30_01870"/>
<dbReference type="PRINTS" id="PR00080">
    <property type="entry name" value="SDRFAMILY"/>
</dbReference>
<keyword evidence="5" id="KW-1185">Reference proteome</keyword>
<proteinExistence type="inferred from homology"/>
<feature type="domain" description="Ketoreductase" evidence="3">
    <location>
        <begin position="3"/>
        <end position="178"/>
    </location>
</feature>
<dbReference type="PRINTS" id="PR00081">
    <property type="entry name" value="GDHRDH"/>
</dbReference>
<organism evidence="4 5">
    <name type="scientific">Magnetovibrio blakemorei</name>
    <dbReference type="NCBI Taxonomy" id="28181"/>
    <lineage>
        <taxon>Bacteria</taxon>
        <taxon>Pseudomonadati</taxon>
        <taxon>Pseudomonadota</taxon>
        <taxon>Alphaproteobacteria</taxon>
        <taxon>Rhodospirillales</taxon>
        <taxon>Magnetovibrionaceae</taxon>
        <taxon>Magnetovibrio</taxon>
    </lineage>
</organism>
<dbReference type="Gene3D" id="3.40.50.720">
    <property type="entry name" value="NAD(P)-binding Rossmann-like Domain"/>
    <property type="match status" value="1"/>
</dbReference>
<dbReference type="InterPro" id="IPR011283">
    <property type="entry name" value="Acetoacetyl-CoA_reductase"/>
</dbReference>
<dbReference type="AlphaFoldDB" id="A0A1E5QCY5"/>
<dbReference type="InterPro" id="IPR036291">
    <property type="entry name" value="NAD(P)-bd_dom_sf"/>
</dbReference>
<dbReference type="EMBL" id="MCGG01000002">
    <property type="protein sequence ID" value="OEJ69611.1"/>
    <property type="molecule type" value="Genomic_DNA"/>
</dbReference>
<dbReference type="FunFam" id="3.40.50.720:FF:000173">
    <property type="entry name" value="3-oxoacyl-[acyl-carrier protein] reductase"/>
    <property type="match status" value="1"/>
</dbReference>
<dbReference type="NCBIfam" id="NF009464">
    <property type="entry name" value="PRK12824.1"/>
    <property type="match status" value="1"/>
</dbReference>
<dbReference type="InterPro" id="IPR057326">
    <property type="entry name" value="KR_dom"/>
</dbReference>
<evidence type="ECO:0000256" key="1">
    <source>
        <dbReference type="ARBA" id="ARBA00006484"/>
    </source>
</evidence>
<dbReference type="Pfam" id="PF13561">
    <property type="entry name" value="adh_short_C2"/>
    <property type="match status" value="1"/>
</dbReference>
<dbReference type="Proteomes" id="UP000095347">
    <property type="component" value="Unassembled WGS sequence"/>
</dbReference>
<name>A0A1E5QCY5_9PROT</name>
<dbReference type="GO" id="GO:0042619">
    <property type="term" value="P:poly-hydroxybutyrate biosynthetic process"/>
    <property type="evidence" value="ECO:0007669"/>
    <property type="project" value="InterPro"/>
</dbReference>
<dbReference type="NCBIfam" id="TIGR01829">
    <property type="entry name" value="AcAcCoA_reduct"/>
    <property type="match status" value="1"/>
</dbReference>
<dbReference type="SUPFAM" id="SSF51735">
    <property type="entry name" value="NAD(P)-binding Rossmann-fold domains"/>
    <property type="match status" value="1"/>
</dbReference>
<dbReference type="CDD" id="cd05333">
    <property type="entry name" value="BKR_SDR_c"/>
    <property type="match status" value="1"/>
</dbReference>
<dbReference type="GO" id="GO:0005737">
    <property type="term" value="C:cytoplasm"/>
    <property type="evidence" value="ECO:0007669"/>
    <property type="project" value="InterPro"/>
</dbReference>
<accession>A0A1E5QCY5</accession>
<evidence type="ECO:0000259" key="3">
    <source>
        <dbReference type="SMART" id="SM00822"/>
    </source>
</evidence>
<keyword evidence="2" id="KW-0560">Oxidoreductase</keyword>
<dbReference type="NCBIfam" id="NF009466">
    <property type="entry name" value="PRK12826.1-2"/>
    <property type="match status" value="1"/>
</dbReference>
<dbReference type="PROSITE" id="PS00061">
    <property type="entry name" value="ADH_SHORT"/>
    <property type="match status" value="1"/>
</dbReference>
<evidence type="ECO:0000313" key="5">
    <source>
        <dbReference type="Proteomes" id="UP000095347"/>
    </source>
</evidence>
<comment type="similarity">
    <text evidence="1">Belongs to the short-chain dehydrogenases/reductases (SDR) family.</text>
</comment>
<reference evidence="5" key="1">
    <citation type="submission" date="2016-07" db="EMBL/GenBank/DDBJ databases">
        <authorList>
            <person name="Florea S."/>
            <person name="Webb J.S."/>
            <person name="Jaromczyk J."/>
            <person name="Schardl C.L."/>
        </authorList>
    </citation>
    <scope>NUCLEOTIDE SEQUENCE [LARGE SCALE GENOMIC DNA]</scope>
    <source>
        <strain evidence="5">MV-1</strain>
    </source>
</reference>
<dbReference type="GO" id="GO:0018454">
    <property type="term" value="F:acetoacetyl-CoA reductase activity"/>
    <property type="evidence" value="ECO:0007669"/>
    <property type="project" value="InterPro"/>
</dbReference>
<dbReference type="PANTHER" id="PTHR42879:SF2">
    <property type="entry name" value="3-OXOACYL-[ACYL-CARRIER-PROTEIN] REDUCTASE FABG"/>
    <property type="match status" value="1"/>
</dbReference>
<comment type="caution">
    <text evidence="4">The sequence shown here is derived from an EMBL/GenBank/DDBJ whole genome shotgun (WGS) entry which is preliminary data.</text>
</comment>
<dbReference type="PANTHER" id="PTHR42879">
    <property type="entry name" value="3-OXOACYL-(ACYL-CARRIER-PROTEIN) REDUCTASE"/>
    <property type="match status" value="1"/>
</dbReference>
<dbReference type="RefSeq" id="WP_069956328.1">
    <property type="nucleotide sequence ID" value="NZ_MCGG01000002.1"/>
</dbReference>
<dbReference type="InterPro" id="IPR020904">
    <property type="entry name" value="Sc_DH/Rdtase_CS"/>
</dbReference>
<dbReference type="SMART" id="SM00822">
    <property type="entry name" value="PKS_KR"/>
    <property type="match status" value="1"/>
</dbReference>
<dbReference type="InterPro" id="IPR050259">
    <property type="entry name" value="SDR"/>
</dbReference>
<dbReference type="GO" id="GO:0032787">
    <property type="term" value="P:monocarboxylic acid metabolic process"/>
    <property type="evidence" value="ECO:0007669"/>
    <property type="project" value="UniProtKB-ARBA"/>
</dbReference>